<dbReference type="AlphaFoldDB" id="A0A0B2ACB0"/>
<dbReference type="Pfam" id="PF04892">
    <property type="entry name" value="VanZ"/>
    <property type="match status" value="1"/>
</dbReference>
<dbReference type="EMBL" id="JTDL01000144">
    <property type="protein sequence ID" value="KHL01250.1"/>
    <property type="molecule type" value="Genomic_DNA"/>
</dbReference>
<protein>
    <recommendedName>
        <fullName evidence="2">VanZ-like domain-containing protein</fullName>
    </recommendedName>
</protein>
<evidence type="ECO:0000256" key="1">
    <source>
        <dbReference type="SAM" id="Phobius"/>
    </source>
</evidence>
<keyword evidence="1" id="KW-0472">Membrane</keyword>
<comment type="caution">
    <text evidence="3">The sequence shown here is derived from an EMBL/GenBank/DDBJ whole genome shotgun (WGS) entry which is preliminary data.</text>
</comment>
<feature type="domain" description="VanZ-like" evidence="2">
    <location>
        <begin position="7"/>
        <end position="123"/>
    </location>
</feature>
<dbReference type="STRING" id="1338436.LK10_17500"/>
<reference evidence="3 4" key="1">
    <citation type="submission" date="2014-09" db="EMBL/GenBank/DDBJ databases">
        <title>Genome sequence of Sinomonas sp. MUSC 117.</title>
        <authorList>
            <person name="Lee L.-H."/>
        </authorList>
    </citation>
    <scope>NUCLEOTIDE SEQUENCE [LARGE SCALE GENOMIC DNA]</scope>
    <source>
        <strain evidence="3 4">MUSC 117</strain>
    </source>
</reference>
<evidence type="ECO:0000259" key="2">
    <source>
        <dbReference type="Pfam" id="PF04892"/>
    </source>
</evidence>
<dbReference type="Proteomes" id="UP000030982">
    <property type="component" value="Unassembled WGS sequence"/>
</dbReference>
<accession>A0A0B2ACB0</accession>
<keyword evidence="1" id="KW-1133">Transmembrane helix</keyword>
<organism evidence="3 4">
    <name type="scientific">Sinomonas humi</name>
    <dbReference type="NCBI Taxonomy" id="1338436"/>
    <lineage>
        <taxon>Bacteria</taxon>
        <taxon>Bacillati</taxon>
        <taxon>Actinomycetota</taxon>
        <taxon>Actinomycetes</taxon>
        <taxon>Micrococcales</taxon>
        <taxon>Micrococcaceae</taxon>
        <taxon>Sinomonas</taxon>
    </lineage>
</organism>
<feature type="transmembrane region" description="Helical" evidence="1">
    <location>
        <begin position="50"/>
        <end position="69"/>
    </location>
</feature>
<evidence type="ECO:0000313" key="4">
    <source>
        <dbReference type="Proteomes" id="UP000030982"/>
    </source>
</evidence>
<proteinExistence type="predicted"/>
<name>A0A0B2ACB0_9MICC</name>
<keyword evidence="1" id="KW-0812">Transmembrane</keyword>
<feature type="transmembrane region" description="Helical" evidence="1">
    <location>
        <begin position="76"/>
        <end position="96"/>
    </location>
</feature>
<gene>
    <name evidence="3" type="ORF">LK10_17500</name>
</gene>
<dbReference type="InterPro" id="IPR006976">
    <property type="entry name" value="VanZ-like"/>
</dbReference>
<evidence type="ECO:0000313" key="3">
    <source>
        <dbReference type="EMBL" id="KHL01250.1"/>
    </source>
</evidence>
<keyword evidence="4" id="KW-1185">Reference proteome</keyword>
<sequence>MRVFGGAYLAFVAGVVFWPTPVDRPAAGTLAHMFVWLHRHGVPLWFGYNLFEWLANVAFFIPFGVLAVLFGSRVRWAVVAACSVSTAVELSQWLFLPQRTGSVLDVLANTSGAFIGAALAALWTRRRRRAL</sequence>
<feature type="transmembrane region" description="Helical" evidence="1">
    <location>
        <begin position="102"/>
        <end position="123"/>
    </location>
</feature>